<protein>
    <recommendedName>
        <fullName evidence="2">RapA2 cadherin-like domain-containing protein</fullName>
    </recommendedName>
</protein>
<reference evidence="1" key="1">
    <citation type="journal article" date="2014" name="Front. Microbiol.">
        <title>High frequency of phylogenetically diverse reductive dehalogenase-homologous genes in deep subseafloor sedimentary metagenomes.</title>
        <authorList>
            <person name="Kawai M."/>
            <person name="Futagami T."/>
            <person name="Toyoda A."/>
            <person name="Takaki Y."/>
            <person name="Nishi S."/>
            <person name="Hori S."/>
            <person name="Arai W."/>
            <person name="Tsubouchi T."/>
            <person name="Morono Y."/>
            <person name="Uchiyama I."/>
            <person name="Ito T."/>
            <person name="Fujiyama A."/>
            <person name="Inagaki F."/>
            <person name="Takami H."/>
        </authorList>
    </citation>
    <scope>NUCLEOTIDE SEQUENCE</scope>
    <source>
        <strain evidence="1">Expedition CK06-06</strain>
    </source>
</reference>
<evidence type="ECO:0008006" key="2">
    <source>
        <dbReference type="Google" id="ProtNLM"/>
    </source>
</evidence>
<organism evidence="1">
    <name type="scientific">marine sediment metagenome</name>
    <dbReference type="NCBI Taxonomy" id="412755"/>
    <lineage>
        <taxon>unclassified sequences</taxon>
        <taxon>metagenomes</taxon>
        <taxon>ecological metagenomes</taxon>
    </lineage>
</organism>
<feature type="non-terminal residue" evidence="1">
    <location>
        <position position="247"/>
    </location>
</feature>
<dbReference type="EMBL" id="BARS01046089">
    <property type="protein sequence ID" value="GAG39745.1"/>
    <property type="molecule type" value="Genomic_DNA"/>
</dbReference>
<proteinExistence type="predicted"/>
<gene>
    <name evidence="1" type="ORF">S01H1_69418</name>
</gene>
<feature type="non-terminal residue" evidence="1">
    <location>
        <position position="1"/>
    </location>
</feature>
<dbReference type="AlphaFoldDB" id="X0X9K3"/>
<evidence type="ECO:0000313" key="1">
    <source>
        <dbReference type="EMBL" id="GAG39745.1"/>
    </source>
</evidence>
<accession>X0X9K3</accession>
<sequence>DGSQVTYEHGGGEAASDSFTFTVSDGVGGTIGATVFNITVTPVNDAPVLGSVDGGSLTFTEGDAATVIDADGTVTDVDSADLDTGTLTIEFTANGTANDRLAVQNVGTGAGEIGVSGGDVTYEGTTIGTWAGGTDGSTPLVITLNGNSTPTSAQALLRNITYENVSENPSTSARTVQYTLTDGDGGTSNQPTVTVNVTPVNDAPVIGSVDGGSLTFTEGDAATVIDADGTVTDVDSADLDTGTLTIE</sequence>
<comment type="caution">
    <text evidence="1">The sequence shown here is derived from an EMBL/GenBank/DDBJ whole genome shotgun (WGS) entry which is preliminary data.</text>
</comment>
<name>X0X9K3_9ZZZZ</name>